<dbReference type="EMBL" id="CAFBON010000136">
    <property type="protein sequence ID" value="CAB4994131.1"/>
    <property type="molecule type" value="Genomic_DNA"/>
</dbReference>
<dbReference type="PANTHER" id="PTHR42839">
    <property type="entry name" value="ISOCHORISMATE SYNTHASE ENTC"/>
    <property type="match status" value="1"/>
</dbReference>
<reference evidence="7" key="1">
    <citation type="submission" date="2020-05" db="EMBL/GenBank/DDBJ databases">
        <authorList>
            <person name="Chiriac C."/>
            <person name="Salcher M."/>
            <person name="Ghai R."/>
            <person name="Kavagutti S V."/>
        </authorList>
    </citation>
    <scope>NUCLEOTIDE SEQUENCE</scope>
</reference>
<comment type="similarity">
    <text evidence="2">Belongs to the isochorismate synthase family.</text>
</comment>
<dbReference type="Pfam" id="PF00425">
    <property type="entry name" value="Chorismate_bind"/>
    <property type="match status" value="1"/>
</dbReference>
<dbReference type="EMBL" id="CAFAAJ010000218">
    <property type="protein sequence ID" value="CAB4823644.1"/>
    <property type="molecule type" value="Genomic_DNA"/>
</dbReference>
<dbReference type="InterPro" id="IPR004561">
    <property type="entry name" value="IsoChor_synthase"/>
</dbReference>
<accession>A0A6J6ZRI3</accession>
<proteinExistence type="inferred from homology"/>
<dbReference type="AlphaFoldDB" id="A0A6J6ZRI3"/>
<comment type="catalytic activity">
    <reaction evidence="1">
        <text>chorismate = isochorismate</text>
        <dbReference type="Rhea" id="RHEA:18985"/>
        <dbReference type="ChEBI" id="CHEBI:29748"/>
        <dbReference type="ChEBI" id="CHEBI:29780"/>
        <dbReference type="EC" id="5.4.4.2"/>
    </reaction>
</comment>
<evidence type="ECO:0000256" key="1">
    <source>
        <dbReference type="ARBA" id="ARBA00000799"/>
    </source>
</evidence>
<evidence type="ECO:0000256" key="2">
    <source>
        <dbReference type="ARBA" id="ARBA00005297"/>
    </source>
</evidence>
<evidence type="ECO:0000256" key="5">
    <source>
        <dbReference type="ARBA" id="ARBA00041564"/>
    </source>
</evidence>
<dbReference type="Gene3D" id="3.60.120.10">
    <property type="entry name" value="Anthranilate synthase"/>
    <property type="match status" value="1"/>
</dbReference>
<dbReference type="PANTHER" id="PTHR42839:SF2">
    <property type="entry name" value="ISOCHORISMATE SYNTHASE ENTC"/>
    <property type="match status" value="1"/>
</dbReference>
<evidence type="ECO:0000313" key="8">
    <source>
        <dbReference type="EMBL" id="CAB4994131.1"/>
    </source>
</evidence>
<dbReference type="SUPFAM" id="SSF56322">
    <property type="entry name" value="ADC synthase"/>
    <property type="match status" value="1"/>
</dbReference>
<sequence length="393" mass="41548">MRAVTRALDADVDLNDVAGSTGYLFVRDGVGFAARGVAATVDSREVAGILAAIDRDDDVGGPGTGAIALGVKPFRPGEPWSLVIPRVTVGKDGDGRKWITRIDGATDHIDAEPTPSPTVSSFSIEPGVDEATYLAAVTAARDAVRDGSITKAVIARDVVVRSSRSIDVHATLLRLRSSFGSSYRYSIDGLLGASPELLVSRAGDTVRSHPLAGTAPRVGDPAVDERLAAALVASTKNQIEHRIVIEMVHDTLLPWCSYLDWEPEPSIVKVANVQHLGTLVEGRLSHPAPNVLELVEVLCPTPALGGHPRDEALRLIDRVEGIERGPYGGAVGWVDADGNGTWAVAIRCARLSEDRRTARLYAGGGIVADSDPLSELAETQAKMQAMLSAIIRA</sequence>
<name>A0A6J6ZRI3_9ZZZZ</name>
<dbReference type="NCBIfam" id="TIGR00543">
    <property type="entry name" value="isochor_syn"/>
    <property type="match status" value="1"/>
</dbReference>
<dbReference type="GO" id="GO:0008909">
    <property type="term" value="F:isochorismate synthase activity"/>
    <property type="evidence" value="ECO:0007669"/>
    <property type="project" value="UniProtKB-EC"/>
</dbReference>
<dbReference type="InterPro" id="IPR015890">
    <property type="entry name" value="Chorismate_C"/>
</dbReference>
<evidence type="ECO:0000256" key="4">
    <source>
        <dbReference type="ARBA" id="ARBA00023235"/>
    </source>
</evidence>
<evidence type="ECO:0000259" key="6">
    <source>
        <dbReference type="Pfam" id="PF00425"/>
    </source>
</evidence>
<protein>
    <recommendedName>
        <fullName evidence="3">isochorismate synthase</fullName>
        <ecNumber evidence="3">5.4.4.2</ecNumber>
    </recommendedName>
    <alternativeName>
        <fullName evidence="5">Isochorismate mutase</fullName>
    </alternativeName>
</protein>
<dbReference type="EC" id="5.4.4.2" evidence="3"/>
<dbReference type="InterPro" id="IPR005801">
    <property type="entry name" value="ADC_synthase"/>
</dbReference>
<evidence type="ECO:0000256" key="3">
    <source>
        <dbReference type="ARBA" id="ARBA00012824"/>
    </source>
</evidence>
<evidence type="ECO:0000313" key="7">
    <source>
        <dbReference type="EMBL" id="CAB4823644.1"/>
    </source>
</evidence>
<keyword evidence="4" id="KW-0413">Isomerase</keyword>
<feature type="domain" description="Chorismate-utilising enzyme C-terminal" evidence="6">
    <location>
        <begin position="130"/>
        <end position="382"/>
    </location>
</feature>
<organism evidence="7">
    <name type="scientific">freshwater metagenome</name>
    <dbReference type="NCBI Taxonomy" id="449393"/>
    <lineage>
        <taxon>unclassified sequences</taxon>
        <taxon>metagenomes</taxon>
        <taxon>ecological metagenomes</taxon>
    </lineage>
</organism>
<gene>
    <name evidence="7" type="ORF">UFOPK3001_02336</name>
    <name evidence="8" type="ORF">UFOPK3954_01355</name>
</gene>